<dbReference type="InterPro" id="IPR008598">
    <property type="entry name" value="Di19_Zn-bd"/>
</dbReference>
<evidence type="ECO:0000313" key="7">
    <source>
        <dbReference type="Proteomes" id="UP000076078"/>
    </source>
</evidence>
<dbReference type="GO" id="GO:0000209">
    <property type="term" value="P:protein polyubiquitination"/>
    <property type="evidence" value="ECO:0007669"/>
    <property type="project" value="TreeGrafter"/>
</dbReference>
<name>A0A152A9N6_TIELA</name>
<dbReference type="OMA" id="GETIENH"/>
<reference evidence="6 7" key="1">
    <citation type="submission" date="2015-12" db="EMBL/GenBank/DDBJ databases">
        <title>Dictyostelia acquired genes for synthesis and detection of signals that induce cell-type specialization by lateral gene transfer from prokaryotes.</title>
        <authorList>
            <person name="Gloeckner G."/>
            <person name="Schaap P."/>
        </authorList>
    </citation>
    <scope>NUCLEOTIDE SEQUENCE [LARGE SCALE GENOMIC DNA]</scope>
    <source>
        <strain evidence="6 7">TK</strain>
    </source>
</reference>
<dbReference type="GO" id="GO:0008270">
    <property type="term" value="F:zinc ion binding"/>
    <property type="evidence" value="ECO:0007669"/>
    <property type="project" value="UniProtKB-KW"/>
</dbReference>
<accession>A0A152A9N6</accession>
<dbReference type="PANTHER" id="PTHR46016">
    <property type="entry name" value="ZINC FINGER, RING/FYVE/PHD-TYPE"/>
    <property type="match status" value="1"/>
</dbReference>
<dbReference type="PANTHER" id="PTHR46016:SF2">
    <property type="entry name" value="E3 UBIQUITIN-PROTEIN LIGASE RNF125"/>
    <property type="match status" value="1"/>
</dbReference>
<dbReference type="GO" id="GO:0006511">
    <property type="term" value="P:ubiquitin-dependent protein catabolic process"/>
    <property type="evidence" value="ECO:0007669"/>
    <property type="project" value="TreeGrafter"/>
</dbReference>
<dbReference type="OrthoDB" id="21547at2759"/>
<dbReference type="InterPro" id="IPR043145">
    <property type="entry name" value="Znf_ZZ_sf"/>
</dbReference>
<evidence type="ECO:0000259" key="5">
    <source>
        <dbReference type="Pfam" id="PF05605"/>
    </source>
</evidence>
<evidence type="ECO:0000256" key="4">
    <source>
        <dbReference type="SAM" id="MobiDB-lite"/>
    </source>
</evidence>
<evidence type="ECO:0000256" key="3">
    <source>
        <dbReference type="ARBA" id="ARBA00022833"/>
    </source>
</evidence>
<keyword evidence="3" id="KW-0862">Zinc</keyword>
<dbReference type="STRING" id="361077.A0A152A9N6"/>
<feature type="domain" description="Di19 zinc-binding" evidence="5">
    <location>
        <begin position="167"/>
        <end position="226"/>
    </location>
</feature>
<dbReference type="GO" id="GO:0034098">
    <property type="term" value="C:VCP-NPL4-UFD1 AAA ATPase complex"/>
    <property type="evidence" value="ECO:0007669"/>
    <property type="project" value="TreeGrafter"/>
</dbReference>
<evidence type="ECO:0000256" key="2">
    <source>
        <dbReference type="ARBA" id="ARBA00022771"/>
    </source>
</evidence>
<organism evidence="6 7">
    <name type="scientific">Tieghemostelium lacteum</name>
    <name type="common">Slime mold</name>
    <name type="synonym">Dictyostelium lacteum</name>
    <dbReference type="NCBI Taxonomy" id="361077"/>
    <lineage>
        <taxon>Eukaryota</taxon>
        <taxon>Amoebozoa</taxon>
        <taxon>Evosea</taxon>
        <taxon>Eumycetozoa</taxon>
        <taxon>Dictyostelia</taxon>
        <taxon>Dictyosteliales</taxon>
        <taxon>Raperosteliaceae</taxon>
        <taxon>Tieghemostelium</taxon>
    </lineage>
</organism>
<feature type="region of interest" description="Disordered" evidence="4">
    <location>
        <begin position="303"/>
        <end position="322"/>
    </location>
</feature>
<feature type="compositionally biased region" description="Acidic residues" evidence="4">
    <location>
        <begin position="54"/>
        <end position="85"/>
    </location>
</feature>
<dbReference type="SUPFAM" id="SSF57850">
    <property type="entry name" value="RING/U-box"/>
    <property type="match status" value="1"/>
</dbReference>
<protein>
    <recommendedName>
        <fullName evidence="5">Di19 zinc-binding domain-containing protein</fullName>
    </recommendedName>
</protein>
<dbReference type="EMBL" id="LODT01000001">
    <property type="protein sequence ID" value="KYR02777.1"/>
    <property type="molecule type" value="Genomic_DNA"/>
</dbReference>
<feature type="region of interest" description="Disordered" evidence="4">
    <location>
        <begin position="46"/>
        <end position="127"/>
    </location>
</feature>
<comment type="caution">
    <text evidence="6">The sequence shown here is derived from an EMBL/GenBank/DDBJ whole genome shotgun (WGS) entry which is preliminary data.</text>
</comment>
<keyword evidence="1" id="KW-0479">Metal-binding</keyword>
<evidence type="ECO:0000256" key="1">
    <source>
        <dbReference type="ARBA" id="ARBA00022723"/>
    </source>
</evidence>
<sequence>MPLSNCTICSYVKVKYECVKCPDVGLCKECYNNGLGETIENHLPSHPLSVIEKNEEDDDSDEYVDEDEEEEEEEESDDDYEDEWEQTNKNIRHRISAGGGGGGNEEDDYYNDEDDDDDDDDEIDDDDISENYADFFEELDSTVSKIFQGLNSSTSGQGSSQNGTGATYACPYCKLILTESHLVEHVLTSHGKEKKNVVCPICVSQPGGDPNYYSKHFPSHLTLRHSGIAQSSLHLPESLIGGGGDRASKVTLEDLSLLKSTDLLSTLFSNTSLSSVLGSLGGQELSGNKQKDIENIYLDFKKRSTNSQQQQQQQQQQKTPIVSFSSVYRDSEMSNSGGNLGDCTNNNINLKASHSNLNIFNNSSSNLTSIPTISTSTNNNNNNNNNINSNLISKDDNIDSISNISSIESDSNKIKKPQLNMLNQMLPNTREDQERKNNETILKSTFMRELLYDTIFF</sequence>
<gene>
    <name evidence="6" type="ORF">DLAC_11437</name>
</gene>
<dbReference type="Gene3D" id="3.30.60.90">
    <property type="match status" value="1"/>
</dbReference>
<dbReference type="AlphaFoldDB" id="A0A152A9N6"/>
<feature type="compositionally biased region" description="Low complexity" evidence="4">
    <location>
        <begin position="308"/>
        <end position="317"/>
    </location>
</feature>
<dbReference type="InterPro" id="IPR051438">
    <property type="entry name" value="RNF_E3_ubiq-protein_ligase"/>
</dbReference>
<evidence type="ECO:0000313" key="6">
    <source>
        <dbReference type="EMBL" id="KYR02777.1"/>
    </source>
</evidence>
<proteinExistence type="predicted"/>
<dbReference type="GO" id="GO:0061630">
    <property type="term" value="F:ubiquitin protein ligase activity"/>
    <property type="evidence" value="ECO:0007669"/>
    <property type="project" value="TreeGrafter"/>
</dbReference>
<feature type="compositionally biased region" description="Acidic residues" evidence="4">
    <location>
        <begin position="104"/>
        <end position="127"/>
    </location>
</feature>
<dbReference type="Proteomes" id="UP000076078">
    <property type="component" value="Unassembled WGS sequence"/>
</dbReference>
<keyword evidence="7" id="KW-1185">Reference proteome</keyword>
<dbReference type="InParanoid" id="A0A152A9N6"/>
<dbReference type="Pfam" id="PF05605">
    <property type="entry name" value="zf-Di19"/>
    <property type="match status" value="1"/>
</dbReference>
<keyword evidence="2" id="KW-0863">Zinc-finger</keyword>